<sequence length="572" mass="63476">MLRHAPKSLTLSALLTLSTMLAPPALAEGETGLGAYLAARTADYQGDFSATLEYGARAIADDPDNARILEGLTIAQLVLNPLPETTPYARRLAALDEQNAIARLVLLGDAFGHEKWDTALTLLEEGVSVGPLMTEMLRAWAELGRGQMSQALAVLDRLAEDEGTRGFAIQQKALATAFVGDFETAAQLMQQQVAEFRLNRRGVIAYVQILSQLDRYDEALEVLAQASNGVLDDELIAIIDTLKSKTPLPFTAVRTVQEGAAELFYLIANNIPPNSGLTSALIYARIAEYLSPGLYDATLLTAQLHEDMGQHDLAVAAYARIPQDSPQFLQAALGRAMALSQSDRAEEAIGELRALSGQFPTRARIPTLLGEFLSREDRYEEARAAFDQAISLFEQDLDTQWRVYFQRAIVETKLDDWPAAEADFRKALALNPNQPNVLNYLGYSLVERREHLEEALEMIERAVAERPDSGYITDSLGWVYYRLGRYDEAVEQMERAVELLPVDPILNDHLGDTYWAVGRKREAEFQWKRALSFVTEDTDLEELNPERIRRKLELGLDQVLAEEGAAPLHGSK</sequence>
<dbReference type="PANTHER" id="PTHR12558">
    <property type="entry name" value="CELL DIVISION CYCLE 16,23,27"/>
    <property type="match status" value="1"/>
</dbReference>
<dbReference type="STRING" id="154981.AKJ29_14140"/>
<feature type="repeat" description="TPR" evidence="1">
    <location>
        <begin position="401"/>
        <end position="434"/>
    </location>
</feature>
<dbReference type="Pfam" id="PF13432">
    <property type="entry name" value="TPR_16"/>
    <property type="match status" value="1"/>
</dbReference>
<proteinExistence type="predicted"/>
<dbReference type="OrthoDB" id="9766710at2"/>
<protein>
    <submittedName>
        <fullName evidence="3">Uncharacterized protein</fullName>
    </submittedName>
</protein>
<evidence type="ECO:0000313" key="3">
    <source>
        <dbReference type="EMBL" id="KPN63752.1"/>
    </source>
</evidence>
<feature type="repeat" description="TPR" evidence="1">
    <location>
        <begin position="470"/>
        <end position="503"/>
    </location>
</feature>
<dbReference type="InterPro" id="IPR019734">
    <property type="entry name" value="TPR_rpt"/>
</dbReference>
<evidence type="ECO:0000256" key="2">
    <source>
        <dbReference type="SAM" id="SignalP"/>
    </source>
</evidence>
<feature type="repeat" description="TPR" evidence="1">
    <location>
        <begin position="363"/>
        <end position="396"/>
    </location>
</feature>
<keyword evidence="4" id="KW-1185">Reference proteome</keyword>
<keyword evidence="2" id="KW-0732">Signal</keyword>
<accession>A0A0P7KNI8</accession>
<name>A0A0P7KNI8_9RHOB</name>
<dbReference type="SUPFAM" id="SSF48452">
    <property type="entry name" value="TPR-like"/>
    <property type="match status" value="3"/>
</dbReference>
<dbReference type="PANTHER" id="PTHR12558:SF13">
    <property type="entry name" value="CELL DIVISION CYCLE PROTEIN 27 HOMOLOG"/>
    <property type="match status" value="1"/>
</dbReference>
<reference evidence="3 4" key="1">
    <citation type="submission" date="2015-09" db="EMBL/GenBank/DDBJ databases">
        <title>Draft genome sequence of Aliiroseovarius crassostreae CV919-312TSm, the causative agent of Roseovarius Oyster Disease (formerly Juvenile Oyster Disease).</title>
        <authorList>
            <person name="Kessner L."/>
            <person name="Spinard E."/>
            <person name="Nelson D."/>
        </authorList>
    </citation>
    <scope>NUCLEOTIDE SEQUENCE [LARGE SCALE GENOMIC DNA]</scope>
    <source>
        <strain evidence="3 4">CV919-312</strain>
    </source>
</reference>
<dbReference type="AlphaFoldDB" id="A0A0P7KNI8"/>
<feature type="chain" id="PRO_5006141216" evidence="2">
    <location>
        <begin position="28"/>
        <end position="572"/>
    </location>
</feature>
<dbReference type="Proteomes" id="UP000050471">
    <property type="component" value="Unassembled WGS sequence"/>
</dbReference>
<comment type="caution">
    <text evidence="3">The sequence shown here is derived from an EMBL/GenBank/DDBJ whole genome shotgun (WGS) entry which is preliminary data.</text>
</comment>
<dbReference type="InterPro" id="IPR011990">
    <property type="entry name" value="TPR-like_helical_dom_sf"/>
</dbReference>
<keyword evidence="1" id="KW-0802">TPR repeat</keyword>
<dbReference type="PROSITE" id="PS50293">
    <property type="entry name" value="TPR_REGION"/>
    <property type="match status" value="1"/>
</dbReference>
<dbReference type="RefSeq" id="WP_055190400.1">
    <property type="nucleotide sequence ID" value="NZ_FPBS01000032.1"/>
</dbReference>
<dbReference type="EMBL" id="LKBA01000006">
    <property type="protein sequence ID" value="KPN63752.1"/>
    <property type="molecule type" value="Genomic_DNA"/>
</dbReference>
<evidence type="ECO:0000313" key="4">
    <source>
        <dbReference type="Proteomes" id="UP000050471"/>
    </source>
</evidence>
<evidence type="ECO:0000256" key="1">
    <source>
        <dbReference type="PROSITE-ProRule" id="PRU00339"/>
    </source>
</evidence>
<dbReference type="Pfam" id="PF13424">
    <property type="entry name" value="TPR_12"/>
    <property type="match status" value="2"/>
</dbReference>
<dbReference type="SMART" id="SM00028">
    <property type="entry name" value="TPR"/>
    <property type="match status" value="5"/>
</dbReference>
<dbReference type="Gene3D" id="1.25.40.10">
    <property type="entry name" value="Tetratricopeptide repeat domain"/>
    <property type="match status" value="3"/>
</dbReference>
<dbReference type="PROSITE" id="PS50005">
    <property type="entry name" value="TPR"/>
    <property type="match status" value="3"/>
</dbReference>
<gene>
    <name evidence="3" type="ORF">AKJ29_14140</name>
</gene>
<feature type="signal peptide" evidence="2">
    <location>
        <begin position="1"/>
        <end position="27"/>
    </location>
</feature>
<organism evidence="3 4">
    <name type="scientific">Aliiroseovarius crassostreae</name>
    <dbReference type="NCBI Taxonomy" id="154981"/>
    <lineage>
        <taxon>Bacteria</taxon>
        <taxon>Pseudomonadati</taxon>
        <taxon>Pseudomonadota</taxon>
        <taxon>Alphaproteobacteria</taxon>
        <taxon>Rhodobacterales</taxon>
        <taxon>Paracoccaceae</taxon>
        <taxon>Aliiroseovarius</taxon>
    </lineage>
</organism>